<protein>
    <submittedName>
        <fullName evidence="1">Uncharacterized protein</fullName>
    </submittedName>
</protein>
<reference evidence="1" key="1">
    <citation type="journal article" date="2021" name="Proc. Natl. Acad. Sci. U.S.A.">
        <title>A Catalog of Tens of Thousands of Viruses from Human Metagenomes Reveals Hidden Associations with Chronic Diseases.</title>
        <authorList>
            <person name="Tisza M.J."/>
            <person name="Buck C.B."/>
        </authorList>
    </citation>
    <scope>NUCLEOTIDE SEQUENCE</scope>
    <source>
        <strain evidence="1">CtiJY10</strain>
    </source>
</reference>
<evidence type="ECO:0000313" key="1">
    <source>
        <dbReference type="EMBL" id="DAD89432.1"/>
    </source>
</evidence>
<name>A0A8S5N4T5_9CAUD</name>
<dbReference type="EMBL" id="BK015060">
    <property type="protein sequence ID" value="DAD89432.1"/>
    <property type="molecule type" value="Genomic_DNA"/>
</dbReference>
<sequence>MLNSIKDLWNVIENDPTYDGCAVDLPSGKCIGTTSGGWQPVLYSSPEDDHPTHITWEQALKLYNEEFNA</sequence>
<organism evidence="1">
    <name type="scientific">Podoviridae sp. ctiJY10</name>
    <dbReference type="NCBI Taxonomy" id="2826572"/>
    <lineage>
        <taxon>Viruses</taxon>
        <taxon>Duplodnaviria</taxon>
        <taxon>Heunggongvirae</taxon>
        <taxon>Uroviricota</taxon>
        <taxon>Caudoviricetes</taxon>
    </lineage>
</organism>
<proteinExistence type="predicted"/>
<accession>A0A8S5N4T5</accession>